<evidence type="ECO:0008006" key="5">
    <source>
        <dbReference type="Google" id="ProtNLM"/>
    </source>
</evidence>
<protein>
    <recommendedName>
        <fullName evidence="5">Pilus assembly protein</fullName>
    </recommendedName>
</protein>
<proteinExistence type="predicted"/>
<organism evidence="3 4">
    <name type="scientific">Spiribacter onubensis</name>
    <dbReference type="NCBI Taxonomy" id="3122420"/>
    <lineage>
        <taxon>Bacteria</taxon>
        <taxon>Pseudomonadati</taxon>
        <taxon>Pseudomonadota</taxon>
        <taxon>Gammaproteobacteria</taxon>
        <taxon>Chromatiales</taxon>
        <taxon>Ectothiorhodospiraceae</taxon>
        <taxon>Spiribacter</taxon>
    </lineage>
</organism>
<name>A0ABV3SA22_9GAMM</name>
<dbReference type="EMBL" id="JBAKFJ010000001">
    <property type="protein sequence ID" value="MEX0386333.1"/>
    <property type="molecule type" value="Genomic_DNA"/>
</dbReference>
<evidence type="ECO:0000313" key="3">
    <source>
        <dbReference type="EMBL" id="MEX0386333.1"/>
    </source>
</evidence>
<evidence type="ECO:0000313" key="4">
    <source>
        <dbReference type="Proteomes" id="UP001556653"/>
    </source>
</evidence>
<dbReference type="RefSeq" id="WP_367966809.1">
    <property type="nucleotide sequence ID" value="NZ_JBAKFI010000001.1"/>
</dbReference>
<reference evidence="3 4" key="1">
    <citation type="submission" date="2024-02" db="EMBL/GenBank/DDBJ databases">
        <title>New especies of Spiribacter isolated from saline water.</title>
        <authorList>
            <person name="Leon M.J."/>
            <person name="De La Haba R."/>
            <person name="Sanchez-Porro C."/>
            <person name="Ventosa A."/>
        </authorList>
    </citation>
    <scope>NUCLEOTIDE SEQUENCE [LARGE SCALE GENOMIC DNA]</scope>
    <source>
        <strain evidence="4">ag22IC4-227</strain>
    </source>
</reference>
<dbReference type="Proteomes" id="UP001556653">
    <property type="component" value="Unassembled WGS sequence"/>
</dbReference>
<feature type="compositionally biased region" description="Basic and acidic residues" evidence="1">
    <location>
        <begin position="93"/>
        <end position="117"/>
    </location>
</feature>
<comment type="caution">
    <text evidence="3">The sequence shown here is derived from an EMBL/GenBank/DDBJ whole genome shotgun (WGS) entry which is preliminary data.</text>
</comment>
<keyword evidence="4" id="KW-1185">Reference proteome</keyword>
<evidence type="ECO:0000256" key="1">
    <source>
        <dbReference type="SAM" id="MobiDB-lite"/>
    </source>
</evidence>
<feature type="region of interest" description="Disordered" evidence="1">
    <location>
        <begin position="87"/>
        <end position="119"/>
    </location>
</feature>
<feature type="transmembrane region" description="Helical" evidence="2">
    <location>
        <begin position="6"/>
        <end position="26"/>
    </location>
</feature>
<evidence type="ECO:0000256" key="2">
    <source>
        <dbReference type="SAM" id="Phobius"/>
    </source>
</evidence>
<keyword evidence="2" id="KW-0812">Transmembrane</keyword>
<keyword evidence="2" id="KW-0472">Membrane</keyword>
<sequence length="250" mass="27458">MRGQDGSALSEALVGLLAILPAFWALDHLGRLHDMQRAAVAGARYAAWEETVGRGPGARVDRAIEDRIHGSDRTGLLGDHRLRTSPSYPSPLWRDRLGPLRTEADSRRQRTRRDRDGSLPATGIAVRTLAHGDAVPGLAGLGGLSGEMLDLQREGMPVHRVSLAVKPRLEAQRKQAPIHLEATAAISPGAWQALDDRKFQRRTERIVASEPVNTITQPAQQLGRFSVFKEGRYARSTDFIPPSRILPQAR</sequence>
<keyword evidence="2" id="KW-1133">Transmembrane helix</keyword>
<accession>A0ABV3SA22</accession>
<gene>
    <name evidence="3" type="ORF">V6X64_04885</name>
</gene>